<dbReference type="InterPro" id="IPR031009">
    <property type="entry name" value="Tcm_partner"/>
</dbReference>
<name>C7N695_SLAHD</name>
<evidence type="ECO:0008006" key="3">
    <source>
        <dbReference type="Google" id="ProtNLM"/>
    </source>
</evidence>
<dbReference type="eggNOG" id="ENOG5033JUS">
    <property type="taxonomic scope" value="Bacteria"/>
</dbReference>
<dbReference type="RefSeq" id="WP_012798532.1">
    <property type="nucleotide sequence ID" value="NC_013165.1"/>
</dbReference>
<dbReference type="HOGENOM" id="CLU_768938_0_0_11"/>
<dbReference type="KEGG" id="shi:Shel_14090"/>
<proteinExistence type="predicted"/>
<dbReference type="STRING" id="471855.Shel_14090"/>
<sequence length="381" mass="43789">MNRVNNENTGSMNGEPSLIQELGIDPRILDDKKEHTTKKIEYVRSYVEKWLYVWVNNPDIKTITFIDAMTNAGIYLDGELGTATEVCKLFIEFAKQHRDIKFCLFINDCDEARVKACLDVCDYLATDDCPNVHLIYASMDVNDFLEDAATSGKIPRGYGNAVLLFVDPYNARTVHLDAMVQFIKAHYCEVLFNWFSSDLNRNKNDQAIYDCFDGLVVPEGGNATKAVADALRVGDIRYVFSYPFRIVSNVELYQIIFLTPSDKGLEKLKDALWDVFKGAENHRNKGKLRVQQSLFDFDEFEDVRADLYAPDAQELLFEEFQGQEHVKYDTISAFLLERTMLRKAHFNRHVLQPLIDEGKLVKETKVRRNAYSTTTYAFLLP</sequence>
<keyword evidence="2" id="KW-1185">Reference proteome</keyword>
<dbReference type="AlphaFoldDB" id="C7N695"/>
<gene>
    <name evidence="1" type="ordered locus">Shel_14090</name>
</gene>
<evidence type="ECO:0000313" key="2">
    <source>
        <dbReference type="Proteomes" id="UP000002026"/>
    </source>
</evidence>
<dbReference type="Proteomes" id="UP000002026">
    <property type="component" value="Chromosome"/>
</dbReference>
<accession>C7N695</accession>
<organism evidence="1 2">
    <name type="scientific">Slackia heliotrinireducens (strain ATCC 29202 / DSM 20476 / NCTC 11029 / RHS 1)</name>
    <name type="common">Peptococcus heliotrinreducens</name>
    <dbReference type="NCBI Taxonomy" id="471855"/>
    <lineage>
        <taxon>Bacteria</taxon>
        <taxon>Bacillati</taxon>
        <taxon>Actinomycetota</taxon>
        <taxon>Coriobacteriia</taxon>
        <taxon>Eggerthellales</taxon>
        <taxon>Eggerthellaceae</taxon>
        <taxon>Slackia</taxon>
    </lineage>
</organism>
<protein>
    <recommendedName>
        <fullName evidence="3">Three-Cys-motif partner protein TcmP</fullName>
    </recommendedName>
</protein>
<dbReference type="EMBL" id="CP001684">
    <property type="protein sequence ID" value="ACV22430.1"/>
    <property type="molecule type" value="Genomic_DNA"/>
</dbReference>
<reference evidence="1 2" key="1">
    <citation type="journal article" date="2009" name="Stand. Genomic Sci.">
        <title>Complete genome sequence of Slackia heliotrinireducens type strain (RHS 1).</title>
        <authorList>
            <person name="Pukall R."/>
            <person name="Lapidus A."/>
            <person name="Nolan M."/>
            <person name="Copeland A."/>
            <person name="Glavina Del Rio T."/>
            <person name="Lucas S."/>
            <person name="Chen F."/>
            <person name="Tice H."/>
            <person name="Cheng J.F."/>
            <person name="Chertkov O."/>
            <person name="Bruce D."/>
            <person name="Goodwin L."/>
            <person name="Kuske C."/>
            <person name="Brettin T."/>
            <person name="Detter J.C."/>
            <person name="Han C."/>
            <person name="Pitluck S."/>
            <person name="Pati A."/>
            <person name="Mavrommatis K."/>
            <person name="Ivanova N."/>
            <person name="Ovchinnikova G."/>
            <person name="Chen A."/>
            <person name="Palaniappan K."/>
            <person name="Schneider S."/>
            <person name="Rohde M."/>
            <person name="Chain P."/>
            <person name="D'haeseleer P."/>
            <person name="Goker M."/>
            <person name="Bristow J."/>
            <person name="Eisen J.A."/>
            <person name="Markowitz V."/>
            <person name="Kyrpides N.C."/>
            <person name="Klenk H.P."/>
            <person name="Hugenholtz P."/>
        </authorList>
    </citation>
    <scope>NUCLEOTIDE SEQUENCE [LARGE SCALE GENOMIC DNA]</scope>
    <source>
        <strain evidence="2">ATCC 29202 / DSM 20476 / NCTC 11029 / RHS 1</strain>
    </source>
</reference>
<evidence type="ECO:0000313" key="1">
    <source>
        <dbReference type="EMBL" id="ACV22430.1"/>
    </source>
</evidence>
<dbReference type="NCBIfam" id="TIGR04474">
    <property type="entry name" value="tcm_partner"/>
    <property type="match status" value="1"/>
</dbReference>